<evidence type="ECO:0000313" key="1">
    <source>
        <dbReference type="EMBL" id="KAJ8626639.1"/>
    </source>
</evidence>
<dbReference type="Proteomes" id="UP001234297">
    <property type="component" value="Chromosome 6"/>
</dbReference>
<name>A0ACC2L0R5_PERAE</name>
<sequence>MAFSSYFLALSLLTLFACGGHAQLSTTFYATTCPNLATIVRRVMTQAVNSEARIGASILRLFFHDCFVNGCDASILLDDTGSFVGEQNANPNRGSIRGLDVIDRIKTQVEASCNGTVSCADILALAARDGVFLLRGQSWNVPLGRRDARTASQSAANTQIPAPTSSLSTLISMFSAKGLSARDMTVLSGSHTIGQARCTTFRARIYNDTNIDAAFATTRRSNCPNTGGDANLAPLDLQTPTQFDNNYYRNLIARRGLLHSDQELFNNGSQDALVRTYSQNNAQFLRDFAAAMVRMGNISPLTGSNGEIRRNCRRVN</sequence>
<proteinExistence type="predicted"/>
<dbReference type="EMBL" id="CM056814">
    <property type="protein sequence ID" value="KAJ8626639.1"/>
    <property type="molecule type" value="Genomic_DNA"/>
</dbReference>
<reference evidence="1 2" key="1">
    <citation type="journal article" date="2022" name="Hortic Res">
        <title>A haplotype resolved chromosomal level avocado genome allows analysis of novel avocado genes.</title>
        <authorList>
            <person name="Nath O."/>
            <person name="Fletcher S.J."/>
            <person name="Hayward A."/>
            <person name="Shaw L.M."/>
            <person name="Masouleh A.K."/>
            <person name="Furtado A."/>
            <person name="Henry R.J."/>
            <person name="Mitter N."/>
        </authorList>
    </citation>
    <scope>NUCLEOTIDE SEQUENCE [LARGE SCALE GENOMIC DNA]</scope>
    <source>
        <strain evidence="2">cv. Hass</strain>
    </source>
</reference>
<evidence type="ECO:0000313" key="2">
    <source>
        <dbReference type="Proteomes" id="UP001234297"/>
    </source>
</evidence>
<comment type="caution">
    <text evidence="1">The sequence shown here is derived from an EMBL/GenBank/DDBJ whole genome shotgun (WGS) entry which is preliminary data.</text>
</comment>
<keyword evidence="2" id="KW-1185">Reference proteome</keyword>
<gene>
    <name evidence="1" type="ORF">MRB53_019946</name>
</gene>
<organism evidence="1 2">
    <name type="scientific">Persea americana</name>
    <name type="common">Avocado</name>
    <dbReference type="NCBI Taxonomy" id="3435"/>
    <lineage>
        <taxon>Eukaryota</taxon>
        <taxon>Viridiplantae</taxon>
        <taxon>Streptophyta</taxon>
        <taxon>Embryophyta</taxon>
        <taxon>Tracheophyta</taxon>
        <taxon>Spermatophyta</taxon>
        <taxon>Magnoliopsida</taxon>
        <taxon>Magnoliidae</taxon>
        <taxon>Laurales</taxon>
        <taxon>Lauraceae</taxon>
        <taxon>Persea</taxon>
    </lineage>
</organism>
<protein>
    <submittedName>
        <fullName evidence="1">Uncharacterized protein</fullName>
    </submittedName>
</protein>
<accession>A0ACC2L0R5</accession>